<reference evidence="3" key="1">
    <citation type="journal article" date="2014" name="Front. Microbiol.">
        <title>High frequency of phylogenetically diverse reductive dehalogenase-homologous genes in deep subseafloor sedimentary metagenomes.</title>
        <authorList>
            <person name="Kawai M."/>
            <person name="Futagami T."/>
            <person name="Toyoda A."/>
            <person name="Takaki Y."/>
            <person name="Nishi S."/>
            <person name="Hori S."/>
            <person name="Arai W."/>
            <person name="Tsubouchi T."/>
            <person name="Morono Y."/>
            <person name="Uchiyama I."/>
            <person name="Ito T."/>
            <person name="Fujiyama A."/>
            <person name="Inagaki F."/>
            <person name="Takami H."/>
        </authorList>
    </citation>
    <scope>NUCLEOTIDE SEQUENCE</scope>
    <source>
        <strain evidence="3">Expedition CK06-06</strain>
    </source>
</reference>
<comment type="caution">
    <text evidence="3">The sequence shown here is derived from an EMBL/GenBank/DDBJ whole genome shotgun (WGS) entry which is preliminary data.</text>
</comment>
<evidence type="ECO:0000259" key="2">
    <source>
        <dbReference type="PROSITE" id="PS51464"/>
    </source>
</evidence>
<dbReference type="AlphaFoldDB" id="X1FMR1"/>
<organism evidence="3">
    <name type="scientific">marine sediment metagenome</name>
    <dbReference type="NCBI Taxonomy" id="412755"/>
    <lineage>
        <taxon>unclassified sequences</taxon>
        <taxon>metagenomes</taxon>
        <taxon>ecological metagenomes</taxon>
    </lineage>
</organism>
<dbReference type="CDD" id="cd05008">
    <property type="entry name" value="SIS_GlmS_GlmD_1"/>
    <property type="match status" value="1"/>
</dbReference>
<proteinExistence type="predicted"/>
<dbReference type="GO" id="GO:0006487">
    <property type="term" value="P:protein N-linked glycosylation"/>
    <property type="evidence" value="ECO:0007669"/>
    <property type="project" value="TreeGrafter"/>
</dbReference>
<dbReference type="Gene3D" id="3.40.50.10490">
    <property type="entry name" value="Glucose-6-phosphate isomerase like protein, domain 1"/>
    <property type="match status" value="1"/>
</dbReference>
<protein>
    <recommendedName>
        <fullName evidence="2">SIS domain-containing protein</fullName>
    </recommendedName>
</protein>
<dbReference type="GO" id="GO:0097367">
    <property type="term" value="F:carbohydrate derivative binding"/>
    <property type="evidence" value="ECO:0007669"/>
    <property type="project" value="InterPro"/>
</dbReference>
<dbReference type="Pfam" id="PF01380">
    <property type="entry name" value="SIS"/>
    <property type="match status" value="1"/>
</dbReference>
<dbReference type="EMBL" id="BARU01006363">
    <property type="protein sequence ID" value="GAH46946.1"/>
    <property type="molecule type" value="Genomic_DNA"/>
</dbReference>
<dbReference type="PANTHER" id="PTHR10937">
    <property type="entry name" value="GLUCOSAMINE--FRUCTOSE-6-PHOSPHATE AMINOTRANSFERASE, ISOMERIZING"/>
    <property type="match status" value="1"/>
</dbReference>
<evidence type="ECO:0000313" key="3">
    <source>
        <dbReference type="EMBL" id="GAH46946.1"/>
    </source>
</evidence>
<dbReference type="PANTHER" id="PTHR10937:SF0">
    <property type="entry name" value="GLUTAMINE--FRUCTOSE-6-PHOSPHATE TRANSAMINASE (ISOMERIZING)"/>
    <property type="match status" value="1"/>
</dbReference>
<dbReference type="InterPro" id="IPR001347">
    <property type="entry name" value="SIS_dom"/>
</dbReference>
<dbReference type="GO" id="GO:0004360">
    <property type="term" value="F:glutamine-fructose-6-phosphate transaminase (isomerizing) activity"/>
    <property type="evidence" value="ECO:0007669"/>
    <property type="project" value="TreeGrafter"/>
</dbReference>
<feature type="domain" description="SIS" evidence="2">
    <location>
        <begin position="98"/>
        <end position="233"/>
    </location>
</feature>
<dbReference type="InterPro" id="IPR035466">
    <property type="entry name" value="GlmS/AgaS_SIS"/>
</dbReference>
<dbReference type="InterPro" id="IPR046348">
    <property type="entry name" value="SIS_dom_sf"/>
</dbReference>
<name>X1FMR1_9ZZZZ</name>
<dbReference type="GO" id="GO:0006047">
    <property type="term" value="P:UDP-N-acetylglucosamine metabolic process"/>
    <property type="evidence" value="ECO:0007669"/>
    <property type="project" value="TreeGrafter"/>
</dbReference>
<dbReference type="GO" id="GO:0006002">
    <property type="term" value="P:fructose 6-phosphate metabolic process"/>
    <property type="evidence" value="ECO:0007669"/>
    <property type="project" value="TreeGrafter"/>
</dbReference>
<accession>X1FMR1</accession>
<dbReference type="InterPro" id="IPR029055">
    <property type="entry name" value="Ntn_hydrolases_N"/>
</dbReference>
<evidence type="ECO:0000256" key="1">
    <source>
        <dbReference type="ARBA" id="ARBA00022737"/>
    </source>
</evidence>
<keyword evidence="1" id="KW-0677">Repeat</keyword>
<dbReference type="SUPFAM" id="SSF53697">
    <property type="entry name" value="SIS domain"/>
    <property type="match status" value="1"/>
</dbReference>
<feature type="non-terminal residue" evidence="3">
    <location>
        <position position="1"/>
    </location>
</feature>
<sequence>GINADRMFCASDIPAFLSHTRQVVLLHDDEFVTLSHDGYEIINFTNMKKVERRPYIVSWKPEMAQKGGFPHFMLKEIHEQSSSLADYIRIKQPSLHKIAEKIYDAKKVFLLAAGTAHYSTLTGENLIRKYAKKACSSIIASEYDSISPLIDEDTIILPVSQSGETMDTIMAIKDAKKLGAKVLSAVNVIGSSITRHSDEVLYLYAGPEIGVAATKTYTAQTLSMWDIGLEMLN</sequence>
<dbReference type="SUPFAM" id="SSF56235">
    <property type="entry name" value="N-terminal nucleophile aminohydrolases (Ntn hydrolases)"/>
    <property type="match status" value="1"/>
</dbReference>
<gene>
    <name evidence="3" type="ORF">S03H2_12512</name>
</gene>
<dbReference type="PROSITE" id="PS51464">
    <property type="entry name" value="SIS"/>
    <property type="match status" value="1"/>
</dbReference>